<evidence type="ECO:0000313" key="12">
    <source>
        <dbReference type="EMBL" id="MDQ0189712.1"/>
    </source>
</evidence>
<keyword evidence="6 10" id="KW-0786">Thiamine pyrophosphate</keyword>
<feature type="domain" description="Dehydrogenase E1 component" evidence="11">
    <location>
        <begin position="34"/>
        <end position="316"/>
    </location>
</feature>
<reference evidence="12 13" key="1">
    <citation type="submission" date="2023-07" db="EMBL/GenBank/DDBJ databases">
        <title>Genomic Encyclopedia of Type Strains, Phase IV (KMG-IV): sequencing the most valuable type-strain genomes for metagenomic binning, comparative biology and taxonomic classification.</title>
        <authorList>
            <person name="Goeker M."/>
        </authorList>
    </citation>
    <scope>NUCLEOTIDE SEQUENCE [LARGE SCALE GENOMIC DNA]</scope>
    <source>
        <strain evidence="12 13">DSM 4006</strain>
    </source>
</reference>
<keyword evidence="13" id="KW-1185">Reference proteome</keyword>
<evidence type="ECO:0000256" key="9">
    <source>
        <dbReference type="ARBA" id="ARBA00051231"/>
    </source>
</evidence>
<keyword evidence="5 10" id="KW-0560">Oxidoreductase</keyword>
<protein>
    <recommendedName>
        <fullName evidence="4 10">Pyruvate dehydrogenase E1 component subunit alpha</fullName>
        <ecNumber evidence="3 10">1.2.4.1</ecNumber>
    </recommendedName>
</protein>
<dbReference type="EMBL" id="JAUSTP010000010">
    <property type="protein sequence ID" value="MDQ0189712.1"/>
    <property type="molecule type" value="Genomic_DNA"/>
</dbReference>
<organism evidence="12 13">
    <name type="scientific">Alicyclobacillus cycloheptanicus</name>
    <dbReference type="NCBI Taxonomy" id="1457"/>
    <lineage>
        <taxon>Bacteria</taxon>
        <taxon>Bacillati</taxon>
        <taxon>Bacillota</taxon>
        <taxon>Bacilli</taxon>
        <taxon>Bacillales</taxon>
        <taxon>Alicyclobacillaceae</taxon>
        <taxon>Alicyclobacillus</taxon>
    </lineage>
</organism>
<dbReference type="Pfam" id="PF00676">
    <property type="entry name" value="E1_dh"/>
    <property type="match status" value="1"/>
</dbReference>
<dbReference type="GO" id="GO:0004739">
    <property type="term" value="F:pyruvate dehydrogenase (acetyl-transferring) activity"/>
    <property type="evidence" value="ECO:0007669"/>
    <property type="project" value="UniProtKB-EC"/>
</dbReference>
<keyword evidence="7 10" id="KW-0670">Pyruvate</keyword>
<comment type="cofactor">
    <cofactor evidence="1 10">
        <name>thiamine diphosphate</name>
        <dbReference type="ChEBI" id="CHEBI:58937"/>
    </cofactor>
</comment>
<evidence type="ECO:0000256" key="2">
    <source>
        <dbReference type="ARBA" id="ARBA00011870"/>
    </source>
</evidence>
<dbReference type="InterPro" id="IPR001017">
    <property type="entry name" value="DH_E1"/>
</dbReference>
<dbReference type="SUPFAM" id="SSF52518">
    <property type="entry name" value="Thiamin diphosphate-binding fold (THDP-binding)"/>
    <property type="match status" value="1"/>
</dbReference>
<evidence type="ECO:0000256" key="7">
    <source>
        <dbReference type="ARBA" id="ARBA00023317"/>
    </source>
</evidence>
<proteinExistence type="predicted"/>
<dbReference type="Gene3D" id="3.40.50.970">
    <property type="match status" value="1"/>
</dbReference>
<dbReference type="RefSeq" id="WP_274456702.1">
    <property type="nucleotide sequence ID" value="NZ_CP067097.1"/>
</dbReference>
<evidence type="ECO:0000256" key="1">
    <source>
        <dbReference type="ARBA" id="ARBA00001964"/>
    </source>
</evidence>
<sequence>MVKPAERVVQAAAASTGHEKPAGIPDALLVEMYRQMVLIRRFDRRCIGLQRAGRIGTYAPMEGQEACQVGVGLALRPQDFLFPTYRDSGAMMLHGMPMDKVLLFWNGRVEGYEIPEAVNVFPVAVPIATQLPHAAGAAWAAKLRGVDQVAVALFGDGASSEGDFHTAMNFAGVFHVPAVFVCQNNQYAISVPYRRQTASETIAQKAEAYGFEGIRIDGCDVIAVYRAVQAAIEKAAAGGGPTLVEALTYRYGAHTTSDDPTKYRKPEEVEEWRARDPIAKLGGQLREWGLWDDEAEEQLQQEVDSQVSTAIAAMESIEPVNPDDLFLHIYETPTPRLLKQRDALRAELAAKAQGGIAPWRS</sequence>
<evidence type="ECO:0000256" key="3">
    <source>
        <dbReference type="ARBA" id="ARBA00012281"/>
    </source>
</evidence>
<comment type="subunit">
    <text evidence="2 10">Heterodimer of an alpha and a beta chain.</text>
</comment>
<evidence type="ECO:0000256" key="10">
    <source>
        <dbReference type="RuleBase" id="RU366007"/>
    </source>
</evidence>
<dbReference type="InterPro" id="IPR050771">
    <property type="entry name" value="Alpha-ketoacid_DH_E1_comp"/>
</dbReference>
<dbReference type="CDD" id="cd02000">
    <property type="entry name" value="TPP_E1_PDC_ADC_BCADC"/>
    <property type="match status" value="1"/>
</dbReference>
<evidence type="ECO:0000313" key="13">
    <source>
        <dbReference type="Proteomes" id="UP001232973"/>
    </source>
</evidence>
<evidence type="ECO:0000256" key="6">
    <source>
        <dbReference type="ARBA" id="ARBA00023052"/>
    </source>
</evidence>
<accession>A0ABT9XHC6</accession>
<dbReference type="PANTHER" id="PTHR43380:SF1">
    <property type="entry name" value="2-OXOISOVALERATE DEHYDROGENASE SUBUNIT ALPHA, MITOCHONDRIAL"/>
    <property type="match status" value="1"/>
</dbReference>
<evidence type="ECO:0000256" key="5">
    <source>
        <dbReference type="ARBA" id="ARBA00023002"/>
    </source>
</evidence>
<gene>
    <name evidence="12" type="ORF">J2S03_001559</name>
</gene>
<dbReference type="InterPro" id="IPR017596">
    <property type="entry name" value="PdhA/BkdA"/>
</dbReference>
<comment type="function">
    <text evidence="8 10">The pyruvate dehydrogenase complex catalyzes the overall conversion of pyruvate to acetyl-CoA and CO(2). It contains multiple copies of three enzymatic components: pyruvate dehydrogenase (E1), dihydrolipoamide acetyltransferase (E2) and lipoamide dehydrogenase (E3).</text>
</comment>
<name>A0ABT9XHC6_9BACL</name>
<evidence type="ECO:0000256" key="4">
    <source>
        <dbReference type="ARBA" id="ARBA00014159"/>
    </source>
</evidence>
<dbReference type="InterPro" id="IPR029061">
    <property type="entry name" value="THDP-binding"/>
</dbReference>
<evidence type="ECO:0000256" key="8">
    <source>
        <dbReference type="ARBA" id="ARBA00025211"/>
    </source>
</evidence>
<comment type="catalytic activity">
    <reaction evidence="9 10">
        <text>N(6)-[(R)-lipoyl]-L-lysyl-[protein] + pyruvate + H(+) = N(6)-[(R)-S(8)-acetyldihydrolipoyl]-L-lysyl-[protein] + CO2</text>
        <dbReference type="Rhea" id="RHEA:19189"/>
        <dbReference type="Rhea" id="RHEA-COMP:10474"/>
        <dbReference type="Rhea" id="RHEA-COMP:10478"/>
        <dbReference type="ChEBI" id="CHEBI:15361"/>
        <dbReference type="ChEBI" id="CHEBI:15378"/>
        <dbReference type="ChEBI" id="CHEBI:16526"/>
        <dbReference type="ChEBI" id="CHEBI:83099"/>
        <dbReference type="ChEBI" id="CHEBI:83111"/>
        <dbReference type="EC" id="1.2.4.1"/>
    </reaction>
</comment>
<dbReference type="PANTHER" id="PTHR43380">
    <property type="entry name" value="2-OXOISOVALERATE DEHYDROGENASE SUBUNIT ALPHA, MITOCHONDRIAL"/>
    <property type="match status" value="1"/>
</dbReference>
<dbReference type="NCBIfam" id="TIGR03181">
    <property type="entry name" value="PDH_E1_alph_x"/>
    <property type="match status" value="1"/>
</dbReference>
<dbReference type="Proteomes" id="UP001232973">
    <property type="component" value="Unassembled WGS sequence"/>
</dbReference>
<dbReference type="EC" id="1.2.4.1" evidence="3 10"/>
<comment type="caution">
    <text evidence="12">The sequence shown here is derived from an EMBL/GenBank/DDBJ whole genome shotgun (WGS) entry which is preliminary data.</text>
</comment>
<evidence type="ECO:0000259" key="11">
    <source>
        <dbReference type="Pfam" id="PF00676"/>
    </source>
</evidence>